<proteinExistence type="inferred from homology"/>
<keyword evidence="10" id="KW-1185">Reference proteome</keyword>
<evidence type="ECO:0000256" key="5">
    <source>
        <dbReference type="ARBA" id="ARBA00022801"/>
    </source>
</evidence>
<keyword evidence="6" id="KW-0694">RNA-binding</keyword>
<evidence type="ECO:0000256" key="1">
    <source>
        <dbReference type="ARBA" id="ARBA00006620"/>
    </source>
</evidence>
<accession>A0ABW1IWU2</accession>
<reference evidence="10" key="1">
    <citation type="journal article" date="2019" name="Int. J. Syst. Evol. Microbiol.">
        <title>The Global Catalogue of Microorganisms (GCM) 10K type strain sequencing project: providing services to taxonomists for standard genome sequencing and annotation.</title>
        <authorList>
            <consortium name="The Broad Institute Genomics Platform"/>
            <consortium name="The Broad Institute Genome Sequencing Center for Infectious Disease"/>
            <person name="Wu L."/>
            <person name="Ma J."/>
        </authorList>
    </citation>
    <scope>NUCLEOTIDE SEQUENCE [LARGE SCALE GENOMIC DNA]</scope>
    <source>
        <strain evidence="10">CCM 8391</strain>
    </source>
</reference>
<name>A0ABW1IWU2_9PSEU</name>
<evidence type="ECO:0000256" key="6">
    <source>
        <dbReference type="ARBA" id="ARBA00022884"/>
    </source>
</evidence>
<dbReference type="Pfam" id="PF07927">
    <property type="entry name" value="HicA_toxin"/>
    <property type="match status" value="1"/>
</dbReference>
<evidence type="ECO:0000256" key="3">
    <source>
        <dbReference type="ARBA" id="ARBA00022722"/>
    </source>
</evidence>
<comment type="similarity">
    <text evidence="1">Belongs to the HicA mRNA interferase family.</text>
</comment>
<evidence type="ECO:0000256" key="2">
    <source>
        <dbReference type="ARBA" id="ARBA00022649"/>
    </source>
</evidence>
<dbReference type="Gene3D" id="3.30.920.30">
    <property type="entry name" value="Hypothetical protein"/>
    <property type="match status" value="1"/>
</dbReference>
<protein>
    <submittedName>
        <fullName evidence="9">Type II toxin-antitoxin system HicA family toxin</fullName>
    </submittedName>
</protein>
<gene>
    <name evidence="9" type="ORF">ACFQE5_01760</name>
</gene>
<keyword evidence="5" id="KW-0378">Hydrolase</keyword>
<evidence type="ECO:0000256" key="4">
    <source>
        <dbReference type="ARBA" id="ARBA00022759"/>
    </source>
</evidence>
<keyword evidence="4" id="KW-0255">Endonuclease</keyword>
<dbReference type="EMBL" id="JBHSQW010000002">
    <property type="protein sequence ID" value="MFC5992933.1"/>
    <property type="molecule type" value="Genomic_DNA"/>
</dbReference>
<keyword evidence="3" id="KW-0540">Nuclease</keyword>
<dbReference type="Proteomes" id="UP001596302">
    <property type="component" value="Unassembled WGS sequence"/>
</dbReference>
<organism evidence="9 10">
    <name type="scientific">Pseudonocardia hispaniensis</name>
    <dbReference type="NCBI Taxonomy" id="904933"/>
    <lineage>
        <taxon>Bacteria</taxon>
        <taxon>Bacillati</taxon>
        <taxon>Actinomycetota</taxon>
        <taxon>Actinomycetes</taxon>
        <taxon>Pseudonocardiales</taxon>
        <taxon>Pseudonocardiaceae</taxon>
        <taxon>Pseudonocardia</taxon>
    </lineage>
</organism>
<sequence>MKPMPTKDLRKLLRAKGCVEGGGKGSHEKWTAPGGHSTTLKASAKDQAPGTLRKIQEALAPEFGDRWIEETQ</sequence>
<keyword evidence="7" id="KW-0346">Stress response</keyword>
<comment type="caution">
    <text evidence="9">The sequence shown here is derived from an EMBL/GenBank/DDBJ whole genome shotgun (WGS) entry which is preliminary data.</text>
</comment>
<dbReference type="InterPro" id="IPR012933">
    <property type="entry name" value="HicA_mRNA_interferase"/>
</dbReference>
<keyword evidence="2" id="KW-1277">Toxin-antitoxin system</keyword>
<dbReference type="SUPFAM" id="SSF54786">
    <property type="entry name" value="YcfA/nrd intein domain"/>
    <property type="match status" value="1"/>
</dbReference>
<evidence type="ECO:0000256" key="8">
    <source>
        <dbReference type="SAM" id="MobiDB-lite"/>
    </source>
</evidence>
<feature type="region of interest" description="Disordered" evidence="8">
    <location>
        <begin position="18"/>
        <end position="49"/>
    </location>
</feature>
<evidence type="ECO:0000313" key="10">
    <source>
        <dbReference type="Proteomes" id="UP001596302"/>
    </source>
</evidence>
<dbReference type="InterPro" id="IPR038570">
    <property type="entry name" value="HicA_sf"/>
</dbReference>
<dbReference type="RefSeq" id="WP_379581991.1">
    <property type="nucleotide sequence ID" value="NZ_JBHSQW010000002.1"/>
</dbReference>
<evidence type="ECO:0000256" key="7">
    <source>
        <dbReference type="ARBA" id="ARBA00023016"/>
    </source>
</evidence>
<evidence type="ECO:0000313" key="9">
    <source>
        <dbReference type="EMBL" id="MFC5992933.1"/>
    </source>
</evidence>